<accession>A0A2Z6QVJ8</accession>
<evidence type="ECO:0000313" key="2">
    <source>
        <dbReference type="Proteomes" id="UP000247702"/>
    </source>
</evidence>
<proteinExistence type="predicted"/>
<name>A0A2Z6QVJ8_9GLOM</name>
<dbReference type="AlphaFoldDB" id="A0A2Z6QVJ8"/>
<dbReference type="Proteomes" id="UP000247702">
    <property type="component" value="Unassembled WGS sequence"/>
</dbReference>
<comment type="caution">
    <text evidence="1">The sequence shown here is derived from an EMBL/GenBank/DDBJ whole genome shotgun (WGS) entry which is preliminary data.</text>
</comment>
<keyword evidence="2" id="KW-1185">Reference proteome</keyword>
<reference evidence="1 2" key="1">
    <citation type="submission" date="2017-11" db="EMBL/GenBank/DDBJ databases">
        <title>The genome of Rhizophagus clarus HR1 reveals common genetic basis of auxotrophy among arbuscular mycorrhizal fungi.</title>
        <authorList>
            <person name="Kobayashi Y."/>
        </authorList>
    </citation>
    <scope>NUCLEOTIDE SEQUENCE [LARGE SCALE GENOMIC DNA]</scope>
    <source>
        <strain evidence="1 2">HR1</strain>
    </source>
</reference>
<evidence type="ECO:0000313" key="1">
    <source>
        <dbReference type="EMBL" id="GBB94323.1"/>
    </source>
</evidence>
<dbReference type="EMBL" id="BEXD01001481">
    <property type="protein sequence ID" value="GBB94323.1"/>
    <property type="molecule type" value="Genomic_DNA"/>
</dbReference>
<sequence>MIASVNCLILGEASINNFNIVVGELLFCRKKVKKAVQDPDNMILYKVELSLSSFKGKIYTIDEIEDLGVMMKSMFEFKEYFNNDDKKPKPRCLHVFIVPTIIALPLQDVPQVTLPKPSEIFKNFLKSKHRQFLNEFIKNNDALPSYDSGMSSLKTSVPANSSGDRPSLLLHNLSGDDYKHKPITQVLEVQSAIAKAKAKNNMLIFLGTSGCGKTRTCYELLCENWGLYFVTSKQGNGGSADIERISGIFNDRKIQDFEKNCEITVEITLCNTCTTFYITLLKIYSYDDDIFHILMLKLIACLPSSVTALINEIYMEFNNETFIIVLDKIQVLKTVDKGKFRSRTNEQEEHSLLSPVVQAMKEPASMVSNNRCFISCGTGLGILSLEEVLVSGILKLEIDILKFTEFGEWQNIDNVKNHINKLVELTDHDYNYLYNYFHGRFCPIITCVEKIIMGDPLSRIIEKERANHVKSINVLNLYKRVALAYYYSGSPFLFSNIDQMSIVESDFGCLWFVDPPTKFDLKKMCDDDNLLEISSVDTESMLPARAGRNSLVAYVDEPFAIAALFNFFKNNRGLSNEILKIMSIVNNPSVCDTLWQTYLPKEFEQMFNGKVDVKVMPIFFEIAKKYDLPAFCIGSPNIVKSSNESMPLIKNATTSSYTLNKFFTESSEERPAFFIPDDRCGPDLIFFVKFKKEVVPVFVQIKLRYSVKAIAEALSTIDPDMFYKDKNGKMFQEELNKPIVEKIKKRCENGFIGILSA</sequence>
<protein>
    <submittedName>
        <fullName evidence="1">Uncharacterized protein</fullName>
    </submittedName>
</protein>
<organism evidence="1 2">
    <name type="scientific">Rhizophagus clarus</name>
    <dbReference type="NCBI Taxonomy" id="94130"/>
    <lineage>
        <taxon>Eukaryota</taxon>
        <taxon>Fungi</taxon>
        <taxon>Fungi incertae sedis</taxon>
        <taxon>Mucoromycota</taxon>
        <taxon>Glomeromycotina</taxon>
        <taxon>Glomeromycetes</taxon>
        <taxon>Glomerales</taxon>
        <taxon>Glomeraceae</taxon>
        <taxon>Rhizophagus</taxon>
    </lineage>
</organism>
<gene>
    <name evidence="1" type="ORF">RclHR1_23300001</name>
</gene>